<dbReference type="STRING" id="429728.SAMN05216456_0564"/>
<evidence type="ECO:0000256" key="1">
    <source>
        <dbReference type="SAM" id="MobiDB-lite"/>
    </source>
</evidence>
<dbReference type="InterPro" id="IPR027463">
    <property type="entry name" value="AcrB_DN_DC_subdom"/>
</dbReference>
<reference evidence="3 4" key="1">
    <citation type="submission" date="2016-10" db="EMBL/GenBank/DDBJ databases">
        <authorList>
            <person name="de Groot N.N."/>
        </authorList>
    </citation>
    <scope>NUCLEOTIDE SEQUENCE [LARGE SCALE GENOMIC DNA]</scope>
    <source>
        <strain evidence="3 4">IPL20</strain>
    </source>
</reference>
<dbReference type="GO" id="GO:0042910">
    <property type="term" value="F:xenobiotic transmembrane transporter activity"/>
    <property type="evidence" value="ECO:0007669"/>
    <property type="project" value="TreeGrafter"/>
</dbReference>
<gene>
    <name evidence="3" type="ORF">SAMN05216456_0564</name>
</gene>
<feature type="compositionally biased region" description="Basic and acidic residues" evidence="1">
    <location>
        <begin position="1049"/>
        <end position="1058"/>
    </location>
</feature>
<feature type="transmembrane region" description="Helical" evidence="2">
    <location>
        <begin position="12"/>
        <end position="29"/>
    </location>
</feature>
<feature type="region of interest" description="Disordered" evidence="1">
    <location>
        <begin position="1033"/>
        <end position="1058"/>
    </location>
</feature>
<feature type="transmembrane region" description="Helical" evidence="2">
    <location>
        <begin position="427"/>
        <end position="447"/>
    </location>
</feature>
<feature type="transmembrane region" description="Helical" evidence="2">
    <location>
        <begin position="996"/>
        <end position="1019"/>
    </location>
</feature>
<keyword evidence="4" id="KW-1185">Reference proteome</keyword>
<feature type="transmembrane region" description="Helical" evidence="2">
    <location>
        <begin position="360"/>
        <end position="380"/>
    </location>
</feature>
<feature type="transmembrane region" description="Helical" evidence="2">
    <location>
        <begin position="535"/>
        <end position="553"/>
    </location>
</feature>
<protein>
    <submittedName>
        <fullName evidence="3">Hydrophobic/amphiphilic exporter-1, HAE1 family</fullName>
    </submittedName>
</protein>
<dbReference type="SUPFAM" id="SSF82693">
    <property type="entry name" value="Multidrug efflux transporter AcrB pore domain, PN1, PN2, PC1 and PC2 subdomains"/>
    <property type="match status" value="3"/>
</dbReference>
<dbReference type="Pfam" id="PF00873">
    <property type="entry name" value="ACR_tran"/>
    <property type="match status" value="1"/>
</dbReference>
<keyword evidence="2" id="KW-0472">Membrane</keyword>
<dbReference type="PANTHER" id="PTHR32063">
    <property type="match status" value="1"/>
</dbReference>
<evidence type="ECO:0000256" key="2">
    <source>
        <dbReference type="SAM" id="Phobius"/>
    </source>
</evidence>
<dbReference type="SUPFAM" id="SSF82866">
    <property type="entry name" value="Multidrug efflux transporter AcrB transmembrane domain"/>
    <property type="match status" value="2"/>
</dbReference>
<sequence>MFLTRISVSHPVFATMIMVAIMVFGIYSYQRLPIEQLPDIDFPVVAVVVSYPGASPEAVEADVVEPIEDAVNTIAGLDSVQSTAQSGQAMVLMIFDLEQNSQEKLQEVRDKIDPVRADLPDGANDPLILRFDPSALPLLSLAVSSDTLSARDLTTLTEDVISTRLSNISGVGSATVVGGVPRQLNIEIDPDRLAAYNISPDAVVNALRAANRDLAAGSITQGSIVQSLQVLGRLQDEEDFYDITVGNQGGQPVTVRDVATIVDGTGEADSLAILNGESALAIDVLKTQGANTVGVAEQIRHVIADLLANELPDGVNIEVVVDNAKPVEDSFHAVQNMLIEGAILAVIIVFLFLNSWRSTVITGLTLPISIIGTMIALNALGFTLNMMTLLALSLAVGILIDDAIVVRENIMRHLHMGKGHRQAAFDGTNEIGLAVLASTLSIVAVFLPVAFMDGIMGRFFLQFGVTVSVAVMISMFVAFTLDPMMSSVWHDPAANPNAKRGPIGKAVQQFDRLFVWFTGGYRHVVRWSLKFRKTVLFIAVLSLVGSVMLFPRVGVEFIPVTDTGIFSVNIETPAGTSKEATAAKLRQAESILRTYPEVERTYSTVAGGLAASGSNSGSMTVTMVDKSQRTITPEEFMPGIRRALDVIPGAEFQVTSSSGMGGGGSGAPVAITIFGDSFTVLERLADQLVADLGQIEGLINITSSLDEAQPVVGIQVNRDLADNLGVSMNQIAATLGPLISGEEVADWTAQNGQIYSVVVRLPESLRDDIDAIGSLPIAQSGATGSSGMITLSQVAEVVQSTSPATINRTDLQRGVTIEAFLEGVELGTVTPQLQALVGAMELPTGYSTSFGGDVEQIAETSAAIGSALLLAIVFIYLVLASQFGSFLQPVAIMGSLPLALIGVMIGLLVGGSTLNMFSAIGFIMLMGLVVKNAILLVDNANQHVKQGANLYEALVEAGATRFRPIIMTTLAMISGMIPLAINLHGGSGENAPMAHAVIGGLLSSTVLTLLVVPVLLTYIDSFSRFTRRFMPKAPDDHEHAGAQALPSEPGHRTLKAAE</sequence>
<keyword evidence="2" id="KW-1133">Transmembrane helix</keyword>
<dbReference type="SUPFAM" id="SSF82714">
    <property type="entry name" value="Multidrug efflux transporter AcrB TolC docking domain, DN and DC subdomains"/>
    <property type="match status" value="2"/>
</dbReference>
<dbReference type="Gene3D" id="3.30.70.1440">
    <property type="entry name" value="Multidrug efflux transporter AcrB pore domain"/>
    <property type="match status" value="1"/>
</dbReference>
<dbReference type="GO" id="GO:0005886">
    <property type="term" value="C:plasma membrane"/>
    <property type="evidence" value="ECO:0007669"/>
    <property type="project" value="TreeGrafter"/>
</dbReference>
<dbReference type="Gene3D" id="3.30.2090.10">
    <property type="entry name" value="Multidrug efflux transporter AcrB TolC docking domain, DN and DC subdomains"/>
    <property type="match status" value="2"/>
</dbReference>
<evidence type="ECO:0000313" key="4">
    <source>
        <dbReference type="Proteomes" id="UP000199074"/>
    </source>
</evidence>
<feature type="transmembrane region" description="Helical" evidence="2">
    <location>
        <begin position="459"/>
        <end position="481"/>
    </location>
</feature>
<feature type="transmembrane region" description="Helical" evidence="2">
    <location>
        <begin position="891"/>
        <end position="910"/>
    </location>
</feature>
<dbReference type="Gene3D" id="3.30.70.1430">
    <property type="entry name" value="Multidrug efflux transporter AcrB pore domain"/>
    <property type="match status" value="2"/>
</dbReference>
<dbReference type="Gene3D" id="1.20.1640.10">
    <property type="entry name" value="Multidrug efflux transporter AcrB transmembrane domain"/>
    <property type="match status" value="2"/>
</dbReference>
<feature type="transmembrane region" description="Helical" evidence="2">
    <location>
        <begin position="965"/>
        <end position="984"/>
    </location>
</feature>
<dbReference type="Proteomes" id="UP000199074">
    <property type="component" value="Unassembled WGS sequence"/>
</dbReference>
<feature type="transmembrane region" description="Helical" evidence="2">
    <location>
        <begin position="916"/>
        <end position="937"/>
    </location>
</feature>
<dbReference type="Gene3D" id="3.30.70.1320">
    <property type="entry name" value="Multidrug efflux transporter AcrB pore domain like"/>
    <property type="match status" value="1"/>
</dbReference>
<dbReference type="RefSeq" id="WP_092420626.1">
    <property type="nucleotide sequence ID" value="NZ_FPCK01000001.1"/>
</dbReference>
<dbReference type="PANTHER" id="PTHR32063:SF0">
    <property type="entry name" value="SWARMING MOTILITY PROTEIN SWRC"/>
    <property type="match status" value="1"/>
</dbReference>
<feature type="transmembrane region" description="Helical" evidence="2">
    <location>
        <begin position="386"/>
        <end position="406"/>
    </location>
</feature>
<dbReference type="InterPro" id="IPR001036">
    <property type="entry name" value="Acrflvin-R"/>
</dbReference>
<organism evidence="3 4">
    <name type="scientific">Devosia crocina</name>
    <dbReference type="NCBI Taxonomy" id="429728"/>
    <lineage>
        <taxon>Bacteria</taxon>
        <taxon>Pseudomonadati</taxon>
        <taxon>Pseudomonadota</taxon>
        <taxon>Alphaproteobacteria</taxon>
        <taxon>Hyphomicrobiales</taxon>
        <taxon>Devosiaceae</taxon>
        <taxon>Devosia</taxon>
    </lineage>
</organism>
<dbReference type="EMBL" id="FPCK01000001">
    <property type="protein sequence ID" value="SFV28643.1"/>
    <property type="molecule type" value="Genomic_DNA"/>
</dbReference>
<evidence type="ECO:0000313" key="3">
    <source>
        <dbReference type="EMBL" id="SFV28643.1"/>
    </source>
</evidence>
<name>A0A1I7N1Y8_9HYPH</name>
<dbReference type="PRINTS" id="PR00702">
    <property type="entry name" value="ACRIFLAVINRP"/>
</dbReference>
<dbReference type="AlphaFoldDB" id="A0A1I7N1Y8"/>
<keyword evidence="2" id="KW-0812">Transmembrane</keyword>
<accession>A0A1I7N1Y8</accession>
<proteinExistence type="predicted"/>
<feature type="transmembrane region" description="Helical" evidence="2">
    <location>
        <begin position="333"/>
        <end position="353"/>
    </location>
</feature>
<dbReference type="OrthoDB" id="8308837at2"/>
<feature type="transmembrane region" description="Helical" evidence="2">
    <location>
        <begin position="862"/>
        <end position="879"/>
    </location>
</feature>